<evidence type="ECO:0000313" key="12">
    <source>
        <dbReference type="Proteomes" id="UP000694388"/>
    </source>
</evidence>
<evidence type="ECO:0000256" key="10">
    <source>
        <dbReference type="SAM" id="Phobius"/>
    </source>
</evidence>
<dbReference type="InterPro" id="IPR022533">
    <property type="entry name" value="Cox20"/>
</dbReference>
<evidence type="ECO:0000256" key="3">
    <source>
        <dbReference type="ARBA" id="ARBA00017689"/>
    </source>
</evidence>
<keyword evidence="6 10" id="KW-1133">Transmembrane helix</keyword>
<keyword evidence="7" id="KW-0496">Mitochondrion</keyword>
<name>A0A8C4N6P4_EPTBU</name>
<dbReference type="PANTHER" id="PTHR31586:SF1">
    <property type="entry name" value="CYTOCHROME C OXIDASE ASSEMBLY PROTEIN COX20, MITOCHONDRIAL"/>
    <property type="match status" value="1"/>
</dbReference>
<reference evidence="11" key="2">
    <citation type="submission" date="2025-09" db="UniProtKB">
        <authorList>
            <consortium name="Ensembl"/>
        </authorList>
    </citation>
    <scope>IDENTIFICATION</scope>
</reference>
<dbReference type="AlphaFoldDB" id="A0A8C4N6P4"/>
<evidence type="ECO:0000313" key="11">
    <source>
        <dbReference type="Ensembl" id="ENSEBUP00000002217.1"/>
    </source>
</evidence>
<keyword evidence="5" id="KW-0999">Mitochondrion inner membrane</keyword>
<protein>
    <recommendedName>
        <fullName evidence="3">Cytochrome c oxidase assembly protein COX20, mitochondrial</fullName>
    </recommendedName>
</protein>
<feature type="region of interest" description="Disordered" evidence="9">
    <location>
        <begin position="86"/>
        <end position="106"/>
    </location>
</feature>
<evidence type="ECO:0000256" key="5">
    <source>
        <dbReference type="ARBA" id="ARBA00022792"/>
    </source>
</evidence>
<dbReference type="GO" id="GO:0033617">
    <property type="term" value="P:mitochondrial respiratory chain complex IV assembly"/>
    <property type="evidence" value="ECO:0007669"/>
    <property type="project" value="InterPro"/>
</dbReference>
<evidence type="ECO:0000256" key="8">
    <source>
        <dbReference type="ARBA" id="ARBA00023136"/>
    </source>
</evidence>
<dbReference type="PRINTS" id="PR02049">
    <property type="entry name" value="PROTEINF36A"/>
</dbReference>
<dbReference type="GO" id="GO:0005743">
    <property type="term" value="C:mitochondrial inner membrane"/>
    <property type="evidence" value="ECO:0007669"/>
    <property type="project" value="UniProtKB-SubCell"/>
</dbReference>
<feature type="transmembrane region" description="Helical" evidence="10">
    <location>
        <begin position="21"/>
        <end position="38"/>
    </location>
</feature>
<dbReference type="OMA" id="RSKMIYE"/>
<dbReference type="Ensembl" id="ENSEBUT00000002566.1">
    <property type="protein sequence ID" value="ENSEBUP00000002217.1"/>
    <property type="gene ID" value="ENSEBUG00000001723.1"/>
</dbReference>
<proteinExistence type="inferred from homology"/>
<accession>A0A8C4N6P4</accession>
<comment type="similarity">
    <text evidence="2">Belongs to the COX20 family.</text>
</comment>
<reference evidence="11" key="1">
    <citation type="submission" date="2025-08" db="UniProtKB">
        <authorList>
            <consortium name="Ensembl"/>
        </authorList>
    </citation>
    <scope>IDENTIFICATION</scope>
</reference>
<keyword evidence="12" id="KW-1185">Reference proteome</keyword>
<keyword evidence="8 10" id="KW-0472">Membrane</keyword>
<dbReference type="Proteomes" id="UP000694388">
    <property type="component" value="Unplaced"/>
</dbReference>
<dbReference type="Pfam" id="PF12597">
    <property type="entry name" value="Cox20"/>
    <property type="match status" value="1"/>
</dbReference>
<dbReference type="PANTHER" id="PTHR31586">
    <property type="entry name" value="CYTOCHROME C OXIDASE PROTEIN 20"/>
    <property type="match status" value="1"/>
</dbReference>
<feature type="compositionally biased region" description="Basic and acidic residues" evidence="9">
    <location>
        <begin position="96"/>
        <end position="106"/>
    </location>
</feature>
<keyword evidence="4 10" id="KW-0812">Transmembrane</keyword>
<evidence type="ECO:0000256" key="4">
    <source>
        <dbReference type="ARBA" id="ARBA00022692"/>
    </source>
</evidence>
<evidence type="ECO:0000256" key="9">
    <source>
        <dbReference type="SAM" id="MobiDB-lite"/>
    </source>
</evidence>
<evidence type="ECO:0000256" key="6">
    <source>
        <dbReference type="ARBA" id="ARBA00022989"/>
    </source>
</evidence>
<comment type="subcellular location">
    <subcellularLocation>
        <location evidence="1">Mitochondrion inner membrane</location>
    </subcellularLocation>
</comment>
<evidence type="ECO:0000256" key="1">
    <source>
        <dbReference type="ARBA" id="ARBA00004273"/>
    </source>
</evidence>
<organism evidence="11 12">
    <name type="scientific">Eptatretus burgeri</name>
    <name type="common">Inshore hagfish</name>
    <dbReference type="NCBI Taxonomy" id="7764"/>
    <lineage>
        <taxon>Eukaryota</taxon>
        <taxon>Metazoa</taxon>
        <taxon>Chordata</taxon>
        <taxon>Craniata</taxon>
        <taxon>Vertebrata</taxon>
        <taxon>Cyclostomata</taxon>
        <taxon>Myxini</taxon>
        <taxon>Myxiniformes</taxon>
        <taxon>Myxinidae</taxon>
        <taxon>Eptatretinae</taxon>
        <taxon>Eptatretus</taxon>
    </lineage>
</organism>
<evidence type="ECO:0000256" key="7">
    <source>
        <dbReference type="ARBA" id="ARBA00023128"/>
    </source>
</evidence>
<sequence>MQGFRLFWFLDIDTPCVRESILTGFAGAALAGIGYFVATSRVRRSYDVTMGISFFLLRFYCRYERAKLMSQQIQLQEAGRSKMIYEGTSYDPTMKSPKDSPPKDGQ</sequence>
<evidence type="ECO:0000256" key="2">
    <source>
        <dbReference type="ARBA" id="ARBA00009575"/>
    </source>
</evidence>